<organism evidence="10 11">
    <name type="scientific">Nocardioides marmoriginsengisoli</name>
    <dbReference type="NCBI Taxonomy" id="661483"/>
    <lineage>
        <taxon>Bacteria</taxon>
        <taxon>Bacillati</taxon>
        <taxon>Actinomycetota</taxon>
        <taxon>Actinomycetes</taxon>
        <taxon>Propionibacteriales</taxon>
        <taxon>Nocardioidaceae</taxon>
        <taxon>Nocardioides</taxon>
    </lineage>
</organism>
<keyword evidence="5" id="KW-0288">FMN</keyword>
<keyword evidence="6" id="KW-0560">Oxidoreductase</keyword>
<comment type="cofactor">
    <cofactor evidence="1">
        <name>FMN</name>
        <dbReference type="ChEBI" id="CHEBI:58210"/>
    </cofactor>
</comment>
<evidence type="ECO:0000256" key="4">
    <source>
        <dbReference type="ARBA" id="ARBA00022630"/>
    </source>
</evidence>
<gene>
    <name evidence="10" type="ORF">EFK50_18630</name>
</gene>
<comment type="similarity">
    <text evidence="2">Belongs to the nitronate monooxygenase family. NMO class I subfamily.</text>
</comment>
<evidence type="ECO:0000256" key="9">
    <source>
        <dbReference type="ARBA" id="ARBA00049401"/>
    </source>
</evidence>
<evidence type="ECO:0000256" key="8">
    <source>
        <dbReference type="ARBA" id="ARBA00031155"/>
    </source>
</evidence>
<dbReference type="Pfam" id="PF03060">
    <property type="entry name" value="NMO"/>
    <property type="match status" value="1"/>
</dbReference>
<dbReference type="InterPro" id="IPR013785">
    <property type="entry name" value="Aldolase_TIM"/>
</dbReference>
<name>A0A3N0CD59_9ACTN</name>
<dbReference type="SUPFAM" id="SSF51412">
    <property type="entry name" value="Inosine monophosphate dehydrogenase (IMPDH)"/>
    <property type="match status" value="1"/>
</dbReference>
<keyword evidence="4" id="KW-0285">Flavoprotein</keyword>
<evidence type="ECO:0000256" key="2">
    <source>
        <dbReference type="ARBA" id="ARBA00009881"/>
    </source>
</evidence>
<protein>
    <recommendedName>
        <fullName evidence="8">Propionate 3-nitronate monooxygenase</fullName>
    </recommendedName>
</protein>
<dbReference type="Gene3D" id="3.20.20.70">
    <property type="entry name" value="Aldolase class I"/>
    <property type="match status" value="1"/>
</dbReference>
<sequence length="346" mass="34660">MSEGLLARLGATLPVVAAPMAGGPTTPALVVAAGRSGAVGFLAGGYKTAADVAAQVDEVRAAGVPFGVNLFAPNPVPVDPAAYARYADDLAALAAPYAIDLTAVPIREDDDDWAAKVAVLLARPVPVVSFTFGIPEPALVAELRAAGTITVQTVTSVAEATAAAGAGVDGLVVQSVLAGGHWGTLTPEVPGEPIPTAELVGAIRAAVDLPIWGAGGVGSADDVAAIRAAGAEAVVVGTALLRCAEAGTSATYRTALADPTRTTTSVTRAFSGRPARGLRNALMDRYDDLAPAGYPAVHHLTTPLRRAAAAAGDPEAINLWAGTGFRSATEEPVADILRRLAGLTSG</sequence>
<reference evidence="10 11" key="1">
    <citation type="submission" date="2018-11" db="EMBL/GenBank/DDBJ databases">
        <authorList>
            <person name="Li F."/>
        </authorList>
    </citation>
    <scope>NUCLEOTIDE SEQUENCE [LARGE SCALE GENOMIC DNA]</scope>
    <source>
        <strain evidence="10 11">Gsoil 097</strain>
    </source>
</reference>
<comment type="catalytic activity">
    <reaction evidence="9">
        <text>3 propionate 3-nitronate + 3 O2 + H2O = 3 3-oxopropanoate + 2 nitrate + nitrite + H2O2 + 3 H(+)</text>
        <dbReference type="Rhea" id="RHEA:57332"/>
        <dbReference type="ChEBI" id="CHEBI:15377"/>
        <dbReference type="ChEBI" id="CHEBI:15378"/>
        <dbReference type="ChEBI" id="CHEBI:15379"/>
        <dbReference type="ChEBI" id="CHEBI:16240"/>
        <dbReference type="ChEBI" id="CHEBI:16301"/>
        <dbReference type="ChEBI" id="CHEBI:17632"/>
        <dbReference type="ChEBI" id="CHEBI:33190"/>
        <dbReference type="ChEBI" id="CHEBI:136067"/>
    </reaction>
</comment>
<dbReference type="Proteomes" id="UP000267128">
    <property type="component" value="Unassembled WGS sequence"/>
</dbReference>
<dbReference type="PANTHER" id="PTHR42747:SF3">
    <property type="entry name" value="NITRONATE MONOOXYGENASE-RELATED"/>
    <property type="match status" value="1"/>
</dbReference>
<keyword evidence="3" id="KW-0216">Detoxification</keyword>
<dbReference type="PANTHER" id="PTHR42747">
    <property type="entry name" value="NITRONATE MONOOXYGENASE-RELATED"/>
    <property type="match status" value="1"/>
</dbReference>
<dbReference type="OrthoDB" id="9778912at2"/>
<keyword evidence="7 10" id="KW-0503">Monooxygenase</keyword>
<dbReference type="InterPro" id="IPR004136">
    <property type="entry name" value="NMO"/>
</dbReference>
<proteinExistence type="inferred from homology"/>
<dbReference type="GO" id="GO:0018580">
    <property type="term" value="F:nitronate monooxygenase activity"/>
    <property type="evidence" value="ECO:0007669"/>
    <property type="project" value="InterPro"/>
</dbReference>
<evidence type="ECO:0000256" key="3">
    <source>
        <dbReference type="ARBA" id="ARBA00022575"/>
    </source>
</evidence>
<accession>A0A3N0CD59</accession>
<evidence type="ECO:0000313" key="10">
    <source>
        <dbReference type="EMBL" id="RNL61368.1"/>
    </source>
</evidence>
<dbReference type="AlphaFoldDB" id="A0A3N0CD59"/>
<evidence type="ECO:0000256" key="5">
    <source>
        <dbReference type="ARBA" id="ARBA00022643"/>
    </source>
</evidence>
<evidence type="ECO:0000313" key="11">
    <source>
        <dbReference type="Proteomes" id="UP000267128"/>
    </source>
</evidence>
<dbReference type="EMBL" id="RJSE01000008">
    <property type="protein sequence ID" value="RNL61368.1"/>
    <property type="molecule type" value="Genomic_DNA"/>
</dbReference>
<evidence type="ECO:0000256" key="7">
    <source>
        <dbReference type="ARBA" id="ARBA00023033"/>
    </source>
</evidence>
<comment type="caution">
    <text evidence="10">The sequence shown here is derived from an EMBL/GenBank/DDBJ whole genome shotgun (WGS) entry which is preliminary data.</text>
</comment>
<evidence type="ECO:0000256" key="6">
    <source>
        <dbReference type="ARBA" id="ARBA00023002"/>
    </source>
</evidence>
<dbReference type="GO" id="GO:0009636">
    <property type="term" value="P:response to toxic substance"/>
    <property type="evidence" value="ECO:0007669"/>
    <property type="project" value="UniProtKB-KW"/>
</dbReference>
<evidence type="ECO:0000256" key="1">
    <source>
        <dbReference type="ARBA" id="ARBA00001917"/>
    </source>
</evidence>
<dbReference type="CDD" id="cd04730">
    <property type="entry name" value="NPD_like"/>
    <property type="match status" value="1"/>
</dbReference>
<keyword evidence="11" id="KW-1185">Reference proteome</keyword>
<dbReference type="RefSeq" id="WP_123229079.1">
    <property type="nucleotide sequence ID" value="NZ_RJSE01000008.1"/>
</dbReference>